<dbReference type="PROSITE" id="PS50109">
    <property type="entry name" value="HIS_KIN"/>
    <property type="match status" value="1"/>
</dbReference>
<dbReference type="Gene3D" id="2.60.120.260">
    <property type="entry name" value="Galactose-binding domain-like"/>
    <property type="match status" value="1"/>
</dbReference>
<feature type="coiled-coil region" evidence="6">
    <location>
        <begin position="391"/>
        <end position="425"/>
    </location>
</feature>
<protein>
    <recommendedName>
        <fullName evidence="2">histidine kinase</fullName>
        <ecNumber evidence="2">2.7.13.3</ecNumber>
    </recommendedName>
</protein>
<dbReference type="InterPro" id="IPR036890">
    <property type="entry name" value="HATPase_C_sf"/>
</dbReference>
<feature type="transmembrane region" description="Helical" evidence="8">
    <location>
        <begin position="363"/>
        <end position="384"/>
    </location>
</feature>
<feature type="signal peptide" evidence="9">
    <location>
        <begin position="1"/>
        <end position="29"/>
    </location>
</feature>
<evidence type="ECO:0000256" key="3">
    <source>
        <dbReference type="ARBA" id="ARBA00022679"/>
    </source>
</evidence>
<dbReference type="Gene3D" id="3.30.565.10">
    <property type="entry name" value="Histidine kinase-like ATPase, C-terminal domain"/>
    <property type="match status" value="1"/>
</dbReference>
<reference evidence="11 12" key="1">
    <citation type="submission" date="2023-11" db="EMBL/GenBank/DDBJ databases">
        <title>Draft genome of Azohydromonas lata strain H1 (DSM1123), a polyhydroxyalkanoate producer.</title>
        <authorList>
            <person name="Traversa D."/>
            <person name="D'Addabbo P."/>
            <person name="Pazzani C."/>
            <person name="Manzari C."/>
            <person name="Chiara M."/>
            <person name="Scrascia M."/>
        </authorList>
    </citation>
    <scope>NUCLEOTIDE SEQUENCE [LARGE SCALE GENOMIC DNA]</scope>
    <source>
        <strain evidence="11 12">H1</strain>
    </source>
</reference>
<feature type="chain" id="PRO_5045411850" description="histidine kinase" evidence="9">
    <location>
        <begin position="30"/>
        <end position="622"/>
    </location>
</feature>
<evidence type="ECO:0000256" key="4">
    <source>
        <dbReference type="ARBA" id="ARBA00022777"/>
    </source>
</evidence>
<evidence type="ECO:0000256" key="8">
    <source>
        <dbReference type="SAM" id="Phobius"/>
    </source>
</evidence>
<dbReference type="PRINTS" id="PR00344">
    <property type="entry name" value="BCTRLSENSOR"/>
</dbReference>
<feature type="transmembrane region" description="Helical" evidence="8">
    <location>
        <begin position="189"/>
        <end position="212"/>
    </location>
</feature>
<sequence>MVPLHSGALLRRLFALLALLLALASPATADVLRIEQAQSVESDSDRYPDDGPQRTVSLPDDWNASRPGRAGPVWYRVRFDAPVAQDANELLALYVERACSNLEVQLNGQRLHAAGRMREPMTRNCHHAQLVTLPAALLRPEGNLLDIKVAGQPLQRVGSRLRAGGLSELELGPHTLLAPQQERHLTLNVTLPLVLSGSLLLLGGFMCVLGWLNRRHSYLAYFGILAVGSALLTARLGWRDLPLTSFEAEVVLALLMPIVTLAAVQFLLRRAGQRTPRLGLVLVLQCVLVPASLLLGGAERVHLLANAWATLLALEVLVALERFLRRAWRRRGQHGWAAAMLIAGTAALVVVQLLALLEPPGSTFLALVHLSLPLTFIGMGLRLVQLHGRALQDAEADRRVLEARIREATEEIERNFAQLTELRIEQVTERERKRIAADLHDDLGAKLLTIVHTSDNERISTLAREALEEMRLSVRGLTGRPVRLIDALGDWRAEAMSRLSQTGIEARWVAPTDDLPQTLSARAYVQTTRILREAVNNIIKHSGATHCTVTCQIDGSDFQLAIQDNGRGIPMELDGRLDRGHGMSSMKHRAKQLQGQCLVESGPGYGTVIRLTLPLERHAVAA</sequence>
<evidence type="ECO:0000256" key="5">
    <source>
        <dbReference type="ARBA" id="ARBA00023012"/>
    </source>
</evidence>
<keyword evidence="12" id="KW-1185">Reference proteome</keyword>
<proteinExistence type="predicted"/>
<keyword evidence="9" id="KW-0732">Signal</keyword>
<dbReference type="GO" id="GO:0016301">
    <property type="term" value="F:kinase activity"/>
    <property type="evidence" value="ECO:0007669"/>
    <property type="project" value="UniProtKB-KW"/>
</dbReference>
<evidence type="ECO:0000256" key="1">
    <source>
        <dbReference type="ARBA" id="ARBA00000085"/>
    </source>
</evidence>
<feature type="transmembrane region" description="Helical" evidence="8">
    <location>
        <begin position="280"/>
        <end position="298"/>
    </location>
</feature>
<organism evidence="11 12">
    <name type="scientific">Azohydromonas lata</name>
    <dbReference type="NCBI Taxonomy" id="45677"/>
    <lineage>
        <taxon>Bacteria</taxon>
        <taxon>Pseudomonadati</taxon>
        <taxon>Pseudomonadota</taxon>
        <taxon>Betaproteobacteria</taxon>
        <taxon>Burkholderiales</taxon>
        <taxon>Sphaerotilaceae</taxon>
        <taxon>Azohydromonas</taxon>
    </lineage>
</organism>
<evidence type="ECO:0000256" key="9">
    <source>
        <dbReference type="SAM" id="SignalP"/>
    </source>
</evidence>
<dbReference type="Pfam" id="PF02518">
    <property type="entry name" value="HATPase_c"/>
    <property type="match status" value="1"/>
</dbReference>
<dbReference type="Proteomes" id="UP001293718">
    <property type="component" value="Unassembled WGS sequence"/>
</dbReference>
<dbReference type="InterPro" id="IPR003594">
    <property type="entry name" value="HATPase_dom"/>
</dbReference>
<keyword evidence="8" id="KW-0812">Transmembrane</keyword>
<dbReference type="InterPro" id="IPR008979">
    <property type="entry name" value="Galactose-bd-like_sf"/>
</dbReference>
<evidence type="ECO:0000313" key="11">
    <source>
        <dbReference type="EMBL" id="MDZ5460344.1"/>
    </source>
</evidence>
<dbReference type="InterPro" id="IPR050482">
    <property type="entry name" value="Sensor_HK_TwoCompSys"/>
</dbReference>
<dbReference type="InterPro" id="IPR005467">
    <property type="entry name" value="His_kinase_dom"/>
</dbReference>
<evidence type="ECO:0000256" key="6">
    <source>
        <dbReference type="SAM" id="Coils"/>
    </source>
</evidence>
<feature type="transmembrane region" description="Helical" evidence="8">
    <location>
        <begin position="219"/>
        <end position="238"/>
    </location>
</feature>
<dbReference type="RefSeq" id="WP_322467831.1">
    <property type="nucleotide sequence ID" value="NZ_JAXOJX010000066.1"/>
</dbReference>
<dbReference type="EMBL" id="JAXOJX010000066">
    <property type="protein sequence ID" value="MDZ5460344.1"/>
    <property type="molecule type" value="Genomic_DNA"/>
</dbReference>
<dbReference type="PANTHER" id="PTHR24421">
    <property type="entry name" value="NITRATE/NITRITE SENSOR PROTEIN NARX-RELATED"/>
    <property type="match status" value="1"/>
</dbReference>
<feature type="compositionally biased region" description="Basic and acidic residues" evidence="7">
    <location>
        <begin position="43"/>
        <end position="52"/>
    </location>
</feature>
<feature type="transmembrane region" description="Helical" evidence="8">
    <location>
        <begin position="336"/>
        <end position="357"/>
    </location>
</feature>
<keyword evidence="8" id="KW-0472">Membrane</keyword>
<accession>A0ABU5IN74</accession>
<dbReference type="CDD" id="cd16917">
    <property type="entry name" value="HATPase_UhpB-NarQ-NarX-like"/>
    <property type="match status" value="1"/>
</dbReference>
<gene>
    <name evidence="11" type="ORF">SM757_27565</name>
</gene>
<keyword evidence="8" id="KW-1133">Transmembrane helix</keyword>
<feature type="transmembrane region" description="Helical" evidence="8">
    <location>
        <begin position="304"/>
        <end position="324"/>
    </location>
</feature>
<dbReference type="Gene3D" id="1.20.5.1930">
    <property type="match status" value="1"/>
</dbReference>
<dbReference type="SUPFAM" id="SSF55874">
    <property type="entry name" value="ATPase domain of HSP90 chaperone/DNA topoisomerase II/histidine kinase"/>
    <property type="match status" value="1"/>
</dbReference>
<evidence type="ECO:0000256" key="7">
    <source>
        <dbReference type="SAM" id="MobiDB-lite"/>
    </source>
</evidence>
<evidence type="ECO:0000313" key="12">
    <source>
        <dbReference type="Proteomes" id="UP001293718"/>
    </source>
</evidence>
<dbReference type="InterPro" id="IPR004358">
    <property type="entry name" value="Sig_transdc_His_kin-like_C"/>
</dbReference>
<evidence type="ECO:0000256" key="2">
    <source>
        <dbReference type="ARBA" id="ARBA00012438"/>
    </source>
</evidence>
<keyword evidence="5" id="KW-0902">Two-component regulatory system</keyword>
<feature type="transmembrane region" description="Helical" evidence="8">
    <location>
        <begin position="250"/>
        <end position="268"/>
    </location>
</feature>
<keyword evidence="6" id="KW-0175">Coiled coil</keyword>
<comment type="catalytic activity">
    <reaction evidence="1">
        <text>ATP + protein L-histidine = ADP + protein N-phospho-L-histidine.</text>
        <dbReference type="EC" id="2.7.13.3"/>
    </reaction>
</comment>
<feature type="domain" description="Histidine kinase" evidence="10">
    <location>
        <begin position="529"/>
        <end position="617"/>
    </location>
</feature>
<evidence type="ECO:0000259" key="10">
    <source>
        <dbReference type="PROSITE" id="PS50109"/>
    </source>
</evidence>
<feature type="region of interest" description="Disordered" evidence="7">
    <location>
        <begin position="39"/>
        <end position="64"/>
    </location>
</feature>
<keyword evidence="3" id="KW-0808">Transferase</keyword>
<name>A0ABU5IN74_9BURK</name>
<dbReference type="EC" id="2.7.13.3" evidence="2"/>
<keyword evidence="4 11" id="KW-0418">Kinase</keyword>
<comment type="caution">
    <text evidence="11">The sequence shown here is derived from an EMBL/GenBank/DDBJ whole genome shotgun (WGS) entry which is preliminary data.</text>
</comment>
<dbReference type="SMART" id="SM00387">
    <property type="entry name" value="HATPase_c"/>
    <property type="match status" value="1"/>
</dbReference>
<dbReference type="SUPFAM" id="SSF49785">
    <property type="entry name" value="Galactose-binding domain-like"/>
    <property type="match status" value="1"/>
</dbReference>